<keyword evidence="1" id="KW-1133">Transmembrane helix</keyword>
<organism evidence="2 3">
    <name type="scientific">Sorghum bicolor</name>
    <name type="common">Sorghum</name>
    <name type="synonym">Sorghum vulgare</name>
    <dbReference type="NCBI Taxonomy" id="4558"/>
    <lineage>
        <taxon>Eukaryota</taxon>
        <taxon>Viridiplantae</taxon>
        <taxon>Streptophyta</taxon>
        <taxon>Embryophyta</taxon>
        <taxon>Tracheophyta</taxon>
        <taxon>Spermatophyta</taxon>
        <taxon>Magnoliopsida</taxon>
        <taxon>Liliopsida</taxon>
        <taxon>Poales</taxon>
        <taxon>Poaceae</taxon>
        <taxon>PACMAD clade</taxon>
        <taxon>Panicoideae</taxon>
        <taxon>Andropogonodae</taxon>
        <taxon>Andropogoneae</taxon>
        <taxon>Sorghinae</taxon>
        <taxon>Sorghum</taxon>
    </lineage>
</organism>
<evidence type="ECO:0000313" key="2">
    <source>
        <dbReference type="EMBL" id="OQU91181.1"/>
    </source>
</evidence>
<sequence length="106" mass="11490">MQVKINHYSSLSCRFENLTPSINNVPLFFFLGNLKHHCSAVASQAANTCAMLCLYSMKIVAFLAFHSCQHDKAMKAENSSGTPFGGGVLCMLLTLVPTMAVVPSFS</sequence>
<evidence type="ECO:0000256" key="1">
    <source>
        <dbReference type="SAM" id="Phobius"/>
    </source>
</evidence>
<dbReference type="Proteomes" id="UP000000768">
    <property type="component" value="Chromosome 1"/>
</dbReference>
<keyword evidence="1" id="KW-0472">Membrane</keyword>
<keyword evidence="3" id="KW-1185">Reference proteome</keyword>
<accession>A0A1Z5S5H8</accession>
<dbReference type="InParanoid" id="A0A1Z5S5H8"/>
<gene>
    <name evidence="2" type="ORF">SORBI_3001G133532</name>
</gene>
<protein>
    <submittedName>
        <fullName evidence="2">Uncharacterized protein</fullName>
    </submittedName>
</protein>
<keyword evidence="1" id="KW-0812">Transmembrane</keyword>
<reference evidence="3" key="2">
    <citation type="journal article" date="2018" name="Plant J.">
        <title>The Sorghum bicolor reference genome: improved assembly, gene annotations, a transcriptome atlas, and signatures of genome organization.</title>
        <authorList>
            <person name="McCormick R.F."/>
            <person name="Truong S.K."/>
            <person name="Sreedasyam A."/>
            <person name="Jenkins J."/>
            <person name="Shu S."/>
            <person name="Sims D."/>
            <person name="Kennedy M."/>
            <person name="Amirebrahimi M."/>
            <person name="Weers B.D."/>
            <person name="McKinley B."/>
            <person name="Mattison A."/>
            <person name="Morishige D.T."/>
            <person name="Grimwood J."/>
            <person name="Schmutz J."/>
            <person name="Mullet J.E."/>
        </authorList>
    </citation>
    <scope>NUCLEOTIDE SEQUENCE [LARGE SCALE GENOMIC DNA]</scope>
    <source>
        <strain evidence="3">cv. BTx623</strain>
    </source>
</reference>
<dbReference type="AlphaFoldDB" id="A0A1Z5S5H8"/>
<dbReference type="Gramene" id="OQU91181">
    <property type="protein sequence ID" value="OQU91181"/>
    <property type="gene ID" value="SORBI_3001G133532"/>
</dbReference>
<feature type="transmembrane region" description="Helical" evidence="1">
    <location>
        <begin position="86"/>
        <end position="105"/>
    </location>
</feature>
<name>A0A1Z5S5H8_SORBI</name>
<reference evidence="2 3" key="1">
    <citation type="journal article" date="2009" name="Nature">
        <title>The Sorghum bicolor genome and the diversification of grasses.</title>
        <authorList>
            <person name="Paterson A.H."/>
            <person name="Bowers J.E."/>
            <person name="Bruggmann R."/>
            <person name="Dubchak I."/>
            <person name="Grimwood J."/>
            <person name="Gundlach H."/>
            <person name="Haberer G."/>
            <person name="Hellsten U."/>
            <person name="Mitros T."/>
            <person name="Poliakov A."/>
            <person name="Schmutz J."/>
            <person name="Spannagl M."/>
            <person name="Tang H."/>
            <person name="Wang X."/>
            <person name="Wicker T."/>
            <person name="Bharti A.K."/>
            <person name="Chapman J."/>
            <person name="Feltus F.A."/>
            <person name="Gowik U."/>
            <person name="Grigoriev I.V."/>
            <person name="Lyons E."/>
            <person name="Maher C.A."/>
            <person name="Martis M."/>
            <person name="Narechania A."/>
            <person name="Otillar R.P."/>
            <person name="Penning B.W."/>
            <person name="Salamov A.A."/>
            <person name="Wang Y."/>
            <person name="Zhang L."/>
            <person name="Carpita N.C."/>
            <person name="Freeling M."/>
            <person name="Gingle A.R."/>
            <person name="Hash C.T."/>
            <person name="Keller B."/>
            <person name="Klein P."/>
            <person name="Kresovich S."/>
            <person name="McCann M.C."/>
            <person name="Ming R."/>
            <person name="Peterson D.G."/>
            <person name="Mehboob-ur-Rahman"/>
            <person name="Ware D."/>
            <person name="Westhoff P."/>
            <person name="Mayer K.F."/>
            <person name="Messing J."/>
            <person name="Rokhsar D.S."/>
        </authorList>
    </citation>
    <scope>NUCLEOTIDE SEQUENCE [LARGE SCALE GENOMIC DNA]</scope>
    <source>
        <strain evidence="3">cv. BTx623</strain>
    </source>
</reference>
<proteinExistence type="predicted"/>
<evidence type="ECO:0000313" key="3">
    <source>
        <dbReference type="Proteomes" id="UP000000768"/>
    </source>
</evidence>
<dbReference type="EMBL" id="CM000760">
    <property type="protein sequence ID" value="OQU91181.1"/>
    <property type="molecule type" value="Genomic_DNA"/>
</dbReference>